<name>A0AAP0EG88_9MAGN</name>
<comment type="caution">
    <text evidence="1">The sequence shown here is derived from an EMBL/GenBank/DDBJ whole genome shotgun (WGS) entry which is preliminary data.</text>
</comment>
<proteinExistence type="predicted"/>
<evidence type="ECO:0000313" key="2">
    <source>
        <dbReference type="Proteomes" id="UP001420932"/>
    </source>
</evidence>
<dbReference type="EMBL" id="JBBNAF010000012">
    <property type="protein sequence ID" value="KAK9092905.1"/>
    <property type="molecule type" value="Genomic_DNA"/>
</dbReference>
<keyword evidence="2" id="KW-1185">Reference proteome</keyword>
<gene>
    <name evidence="1" type="ORF">Syun_027816</name>
</gene>
<sequence>MLVEVLSLAVCIVIGKKNNFYGRRTDEEDEEEEIEDDAVGIEDLAELVFLISLFRTCNRTKRKKRRGDEEDEEEEIEDGGVGGAVHTRWVIKALKELRGIGRKRRTSSIEEDILSILSWYQSNRVSSPLRSASSCFLALASPIRVFFRLFLLPRAHHRRRRLVLLLLLRQDHLLFFHSTLFVSSSIQTLIALALRHAAEVRSISGGDVYVRVTGGEVGAASSPAPKIGPLASPKVSVVPSVAVAGNQGFEGAERDRKKTKNIKHRGRHSFNSLSWFCPCYFGESAKTAVCNRTKRKKRRGDEEDEEEEIEDGGRFRFRFRLIRFTELQF</sequence>
<evidence type="ECO:0000313" key="1">
    <source>
        <dbReference type="EMBL" id="KAK9092905.1"/>
    </source>
</evidence>
<reference evidence="1 2" key="1">
    <citation type="submission" date="2024-01" db="EMBL/GenBank/DDBJ databases">
        <title>Genome assemblies of Stephania.</title>
        <authorList>
            <person name="Yang L."/>
        </authorList>
    </citation>
    <scope>NUCLEOTIDE SEQUENCE [LARGE SCALE GENOMIC DNA]</scope>
    <source>
        <strain evidence="1">YNDBR</strain>
        <tissue evidence="1">Leaf</tissue>
    </source>
</reference>
<protein>
    <submittedName>
        <fullName evidence="1">Uncharacterized protein</fullName>
    </submittedName>
</protein>
<accession>A0AAP0EG88</accession>
<organism evidence="1 2">
    <name type="scientific">Stephania yunnanensis</name>
    <dbReference type="NCBI Taxonomy" id="152371"/>
    <lineage>
        <taxon>Eukaryota</taxon>
        <taxon>Viridiplantae</taxon>
        <taxon>Streptophyta</taxon>
        <taxon>Embryophyta</taxon>
        <taxon>Tracheophyta</taxon>
        <taxon>Spermatophyta</taxon>
        <taxon>Magnoliopsida</taxon>
        <taxon>Ranunculales</taxon>
        <taxon>Menispermaceae</taxon>
        <taxon>Menispermoideae</taxon>
        <taxon>Cissampelideae</taxon>
        <taxon>Stephania</taxon>
    </lineage>
</organism>
<dbReference type="Proteomes" id="UP001420932">
    <property type="component" value="Unassembled WGS sequence"/>
</dbReference>
<dbReference type="AlphaFoldDB" id="A0AAP0EG88"/>